<protein>
    <submittedName>
        <fullName evidence="4">PPE family protein</fullName>
    </submittedName>
</protein>
<gene>
    <name evidence="4" type="primary">PPE23</name>
    <name evidence="4" type="ORF">MSHO_37960</name>
</gene>
<dbReference type="Proteomes" id="UP000467164">
    <property type="component" value="Chromosome"/>
</dbReference>
<dbReference type="InterPro" id="IPR022171">
    <property type="entry name" value="PPE_C"/>
</dbReference>
<organism evidence="4 5">
    <name type="scientific">Mycobacterium shottsii</name>
    <dbReference type="NCBI Taxonomy" id="133549"/>
    <lineage>
        <taxon>Bacteria</taxon>
        <taxon>Bacillati</taxon>
        <taxon>Actinomycetota</taxon>
        <taxon>Actinomycetes</taxon>
        <taxon>Mycobacteriales</taxon>
        <taxon>Mycobacteriaceae</taxon>
        <taxon>Mycobacterium</taxon>
        <taxon>Mycobacterium ulcerans group</taxon>
    </lineage>
</organism>
<dbReference type="PANTHER" id="PTHR46766">
    <property type="entry name" value="GLUTAMINE-RICH PROTEIN 2"/>
    <property type="match status" value="1"/>
</dbReference>
<evidence type="ECO:0000259" key="2">
    <source>
        <dbReference type="Pfam" id="PF00823"/>
    </source>
</evidence>
<dbReference type="EMBL" id="AP022572">
    <property type="protein sequence ID" value="BBX58451.1"/>
    <property type="molecule type" value="Genomic_DNA"/>
</dbReference>
<proteinExistence type="inferred from homology"/>
<dbReference type="FunFam" id="1.20.1260.20:FF:000001">
    <property type="entry name" value="PPE family protein PPE41"/>
    <property type="match status" value="1"/>
</dbReference>
<keyword evidence="5" id="KW-1185">Reference proteome</keyword>
<dbReference type="Gene3D" id="1.20.1260.20">
    <property type="entry name" value="PPE superfamily"/>
    <property type="match status" value="1"/>
</dbReference>
<feature type="domain" description="PPE family C-terminal" evidence="3">
    <location>
        <begin position="361"/>
        <end position="433"/>
    </location>
</feature>
<sequence length="437" mass="43780">MTLGLSIGLNAPWGSAALPQLETGADELLLAADRAVEVGELRELAAAPATAGVVGDIAPPVVLDYGALPPEVNSGRMYAGPGAGSLLAAACAWDSLAAELHVTAAGYDSAISELTGIWWFGPAAESMVTAVLPFASWLSATASVAEHAGIQARAAAAAYEMAFALTVPPPVIASNRALLAALIATNWFGQNSAAIAATELHYAEMWAQDAGAMYEYAVSSAAASVLAPFSLPPQTSDPSGLARQAAAAANNSGTTVSRSSASLAGRSSAAARLGQQASSAAATTTPTWQELWIELMSSFTTAEGFVYDSGGFTLIALSIFGSLAWKSGETAAEGVAGAAGMGGFAAFSGGLAQFGGAPPIATAALASKVGPMSVPPTWPGSSAASTAFSAANSEVETIGLSGLITGVPPRNQGQAGRNFGRRYGARLRVMCRPPNAG</sequence>
<dbReference type="AlphaFoldDB" id="A0A7I7LEI0"/>
<comment type="similarity">
    <text evidence="1">Belongs to the mycobacterial PPE family.</text>
</comment>
<evidence type="ECO:0000313" key="5">
    <source>
        <dbReference type="Proteomes" id="UP000467164"/>
    </source>
</evidence>
<dbReference type="InterPro" id="IPR038332">
    <property type="entry name" value="PPE_sf"/>
</dbReference>
<evidence type="ECO:0000256" key="1">
    <source>
        <dbReference type="ARBA" id="ARBA00010652"/>
    </source>
</evidence>
<dbReference type="Pfam" id="PF00823">
    <property type="entry name" value="PPE"/>
    <property type="match status" value="1"/>
</dbReference>
<dbReference type="KEGG" id="msho:MSHO_37960"/>
<evidence type="ECO:0000259" key="3">
    <source>
        <dbReference type="Pfam" id="PF12484"/>
    </source>
</evidence>
<feature type="domain" description="PPE" evidence="2">
    <location>
        <begin position="64"/>
        <end position="225"/>
    </location>
</feature>
<dbReference type="GO" id="GO:0052572">
    <property type="term" value="P:response to host immune response"/>
    <property type="evidence" value="ECO:0007669"/>
    <property type="project" value="TreeGrafter"/>
</dbReference>
<evidence type="ECO:0000313" key="4">
    <source>
        <dbReference type="EMBL" id="BBX58451.1"/>
    </source>
</evidence>
<dbReference type="SUPFAM" id="SSF140459">
    <property type="entry name" value="PE/PPE dimer-like"/>
    <property type="match status" value="1"/>
</dbReference>
<dbReference type="Pfam" id="PF12484">
    <property type="entry name" value="PPE-SVP"/>
    <property type="match status" value="1"/>
</dbReference>
<dbReference type="PANTHER" id="PTHR46766:SF1">
    <property type="entry name" value="GLUTAMINE-RICH PROTEIN 2"/>
    <property type="match status" value="1"/>
</dbReference>
<accession>A0A7I7LEI0</accession>
<reference evidence="4 5" key="1">
    <citation type="journal article" date="2019" name="Emerg. Microbes Infect.">
        <title>Comprehensive subspecies identification of 175 nontuberculous mycobacteria species based on 7547 genomic profiles.</title>
        <authorList>
            <person name="Matsumoto Y."/>
            <person name="Kinjo T."/>
            <person name="Motooka D."/>
            <person name="Nabeya D."/>
            <person name="Jung N."/>
            <person name="Uechi K."/>
            <person name="Horii T."/>
            <person name="Iida T."/>
            <person name="Fujita J."/>
            <person name="Nakamura S."/>
        </authorList>
    </citation>
    <scope>NUCLEOTIDE SEQUENCE [LARGE SCALE GENOMIC DNA]</scope>
    <source>
        <strain evidence="4 5">JCM 12657</strain>
    </source>
</reference>
<name>A0A7I7LEI0_9MYCO</name>
<dbReference type="InterPro" id="IPR000030">
    <property type="entry name" value="PPE_dom"/>
</dbReference>